<evidence type="ECO:0000313" key="2">
    <source>
        <dbReference type="Proteomes" id="UP000028134"/>
    </source>
</evidence>
<reference evidence="1 2" key="1">
    <citation type="submission" date="2014-04" db="EMBL/GenBank/DDBJ databases">
        <authorList>
            <person name="Sears C."/>
            <person name="Carroll K."/>
            <person name="Sack B.R."/>
            <person name="Qadri F."/>
            <person name="Myers L.L."/>
            <person name="Chung G.-T."/>
            <person name="Escheverria P."/>
            <person name="Fraser C.M."/>
            <person name="Sadzewicz L."/>
            <person name="Shefchek K.A."/>
            <person name="Tallon L."/>
            <person name="Das S.P."/>
            <person name="Daugherty S."/>
            <person name="Mongodin E.F."/>
        </authorList>
    </citation>
    <scope>NUCLEOTIDE SEQUENCE [LARGE SCALE GENOMIC DNA]</scope>
    <source>
        <strain evidence="2">3775 SL(B) 10 (iv)</strain>
    </source>
</reference>
<organism evidence="1 2">
    <name type="scientific">Phocaeicola vulgatus str. 3775 SL</name>
    <name type="common">B</name>
    <name type="synonym">iv</name>
    <dbReference type="NCBI Taxonomy" id="1339350"/>
    <lineage>
        <taxon>Bacteria</taxon>
        <taxon>Pseudomonadati</taxon>
        <taxon>Bacteroidota</taxon>
        <taxon>Bacteroidia</taxon>
        <taxon>Bacteroidales</taxon>
        <taxon>Bacteroidaceae</taxon>
        <taxon>Phocaeicola</taxon>
    </lineage>
</organism>
<dbReference type="EMBL" id="JNHI01000043">
    <property type="protein sequence ID" value="KDS26717.1"/>
    <property type="molecule type" value="Genomic_DNA"/>
</dbReference>
<name>A0A078QYL7_PHOVU</name>
<protein>
    <submittedName>
        <fullName evidence="1">Uncharacterized protein</fullName>
    </submittedName>
</protein>
<comment type="caution">
    <text evidence="1">The sequence shown here is derived from an EMBL/GenBank/DDBJ whole genome shotgun (WGS) entry which is preliminary data.</text>
</comment>
<accession>A0A078QYL7</accession>
<dbReference type="AlphaFoldDB" id="A0A078QYL7"/>
<proteinExistence type="predicted"/>
<gene>
    <name evidence="1" type="ORF">M097_4098</name>
</gene>
<dbReference type="Proteomes" id="UP000028134">
    <property type="component" value="Unassembled WGS sequence"/>
</dbReference>
<sequence>MLSLLVAKQAWKDDFFIRGDTPISSRMFLFREPVVCSFF</sequence>
<evidence type="ECO:0000313" key="1">
    <source>
        <dbReference type="EMBL" id="KDS26717.1"/>
    </source>
</evidence>